<organism evidence="2 3">
    <name type="scientific">Candidatus Nitrospira nitrosa</name>
    <dbReference type="NCBI Taxonomy" id="1742972"/>
    <lineage>
        <taxon>Bacteria</taxon>
        <taxon>Pseudomonadati</taxon>
        <taxon>Nitrospirota</taxon>
        <taxon>Nitrospiria</taxon>
        <taxon>Nitrospirales</taxon>
        <taxon>Nitrospiraceae</taxon>
        <taxon>Nitrospira</taxon>
    </lineage>
</organism>
<evidence type="ECO:0008006" key="4">
    <source>
        <dbReference type="Google" id="ProtNLM"/>
    </source>
</evidence>
<feature type="transmembrane region" description="Helical" evidence="1">
    <location>
        <begin position="349"/>
        <end position="368"/>
    </location>
</feature>
<dbReference type="AlphaFoldDB" id="A0A0S4LJ27"/>
<accession>A0A0S4LJ27</accession>
<evidence type="ECO:0000313" key="2">
    <source>
        <dbReference type="EMBL" id="CUS37607.1"/>
    </source>
</evidence>
<feature type="transmembrane region" description="Helical" evidence="1">
    <location>
        <begin position="213"/>
        <end position="240"/>
    </location>
</feature>
<dbReference type="RefSeq" id="WP_090750072.1">
    <property type="nucleotide sequence ID" value="NZ_CZQA01000010.1"/>
</dbReference>
<evidence type="ECO:0000313" key="3">
    <source>
        <dbReference type="Proteomes" id="UP000199032"/>
    </source>
</evidence>
<feature type="transmembrane region" description="Helical" evidence="1">
    <location>
        <begin position="58"/>
        <end position="76"/>
    </location>
</feature>
<sequence>MNHWWLLFVLNVPLLQEAVRKYLIYSDLVFLGGDVLVLATAIAVGLRGRLNVRNIPMAFVVLSAVFLFVTASHYTISGNHIGVYGVGLRATFLPLVYMLVSARYLSAVDSGYERIFSCVNVWIMIIGIMAIMQIVLGKNHPINAVWGTSALGVGDFATTDKGVLIPGMFRPTSIFTHTGKFGQVIFTLVLFKWCYLLFAAIKRSPWPYALMLFDLAIILISGQRAALMFLVLSIGIVALGTRRHGIGVWKILVLGLLIIGGVSGAWVAKPDMAMAVYERFASVINAIPLRLEGNLWLPIQTVMEDHLMSGEGLGYFTFGARSFGGTLVYEGIKLEGLGESSLIRLSGEVGLLVAMTIILAYLTVVARAWHFYREHRGSPVASGALFFSIWVMCLMLWSNTADVFANSIVTTLGFALGGATLCSLQSMHGGEVASESVSSDRLTEGSQSQGLNSRNKLWLLQE</sequence>
<feature type="transmembrane region" description="Helical" evidence="1">
    <location>
        <begin position="22"/>
        <end position="46"/>
    </location>
</feature>
<feature type="transmembrane region" description="Helical" evidence="1">
    <location>
        <begin position="380"/>
        <end position="397"/>
    </location>
</feature>
<dbReference type="STRING" id="1742972.COMA1_40140"/>
<feature type="transmembrane region" description="Helical" evidence="1">
    <location>
        <begin position="114"/>
        <end position="136"/>
    </location>
</feature>
<keyword evidence="1" id="KW-1133">Transmembrane helix</keyword>
<feature type="transmembrane region" description="Helical" evidence="1">
    <location>
        <begin position="246"/>
        <end position="268"/>
    </location>
</feature>
<proteinExistence type="predicted"/>
<name>A0A0S4LJ27_9BACT</name>
<evidence type="ECO:0000256" key="1">
    <source>
        <dbReference type="SAM" id="Phobius"/>
    </source>
</evidence>
<keyword evidence="1" id="KW-0812">Transmembrane</keyword>
<feature type="transmembrane region" description="Helical" evidence="1">
    <location>
        <begin position="82"/>
        <end position="102"/>
    </location>
</feature>
<gene>
    <name evidence="2" type="ORF">COMA1_40140</name>
</gene>
<dbReference type="OrthoDB" id="9831552at2"/>
<keyword evidence="3" id="KW-1185">Reference proteome</keyword>
<dbReference type="EMBL" id="CZQA01000010">
    <property type="protein sequence ID" value="CUS37607.1"/>
    <property type="molecule type" value="Genomic_DNA"/>
</dbReference>
<keyword evidence="1" id="KW-0472">Membrane</keyword>
<reference evidence="2 3" key="1">
    <citation type="submission" date="2015-10" db="EMBL/GenBank/DDBJ databases">
        <authorList>
            <person name="Gilbert D.G."/>
        </authorList>
    </citation>
    <scope>NUCLEOTIDE SEQUENCE [LARGE SCALE GENOMIC DNA]</scope>
    <source>
        <strain evidence="2">COMA1</strain>
    </source>
</reference>
<protein>
    <recommendedName>
        <fullName evidence="4">O-antigen polymerase</fullName>
    </recommendedName>
</protein>
<dbReference type="Proteomes" id="UP000199032">
    <property type="component" value="Unassembled WGS sequence"/>
</dbReference>
<feature type="transmembrane region" description="Helical" evidence="1">
    <location>
        <begin position="181"/>
        <end position="201"/>
    </location>
</feature>